<gene>
    <name evidence="5" type="ORF">D5R81_08200</name>
</gene>
<dbReference type="OrthoDB" id="1443407at2"/>
<dbReference type="RefSeq" id="WP_121853169.1">
    <property type="nucleotide sequence ID" value="NZ_CP037952.1"/>
</dbReference>
<keyword evidence="3 4" id="KW-0732">Signal</keyword>
<evidence type="ECO:0000256" key="4">
    <source>
        <dbReference type="SAM" id="SignalP"/>
    </source>
</evidence>
<dbReference type="Proteomes" id="UP000273022">
    <property type="component" value="Unassembled WGS sequence"/>
</dbReference>
<evidence type="ECO:0000256" key="3">
    <source>
        <dbReference type="ARBA" id="ARBA00022729"/>
    </source>
</evidence>
<dbReference type="AlphaFoldDB" id="A0A3A6TWR3"/>
<organism evidence="5 6">
    <name type="scientific">Parashewanella spongiae</name>
    <dbReference type="NCBI Taxonomy" id="342950"/>
    <lineage>
        <taxon>Bacteria</taxon>
        <taxon>Pseudomonadati</taxon>
        <taxon>Pseudomonadota</taxon>
        <taxon>Gammaproteobacteria</taxon>
        <taxon>Alteromonadales</taxon>
        <taxon>Shewanellaceae</taxon>
        <taxon>Parashewanella</taxon>
    </lineage>
</organism>
<sequence length="134" mass="14601">MKKIIFAGLVLSCTLAPQSFSTELIYTPINPTFGGNPLNGSLLLAKANAQNDNSESQERDFVQRFKESLERNILSKITRGISSGELTEGRFVTGDHTIVVADLGEGHFEISITNDITGEVTVIEIYNPENLSGQ</sequence>
<accession>A0A3A6TWR3</accession>
<feature type="signal peptide" evidence="4">
    <location>
        <begin position="1"/>
        <end position="21"/>
    </location>
</feature>
<evidence type="ECO:0000313" key="5">
    <source>
        <dbReference type="EMBL" id="RJY17482.1"/>
    </source>
</evidence>
<protein>
    <recommendedName>
        <fullName evidence="2">Curli production assembly/transport component CsgF</fullName>
    </recommendedName>
</protein>
<proteinExistence type="predicted"/>
<keyword evidence="6" id="KW-1185">Reference proteome</keyword>
<evidence type="ECO:0000256" key="1">
    <source>
        <dbReference type="ARBA" id="ARBA00003989"/>
    </source>
</evidence>
<evidence type="ECO:0000313" key="6">
    <source>
        <dbReference type="Proteomes" id="UP000273022"/>
    </source>
</evidence>
<comment type="caution">
    <text evidence="5">The sequence shown here is derived from an EMBL/GenBank/DDBJ whole genome shotgun (WGS) entry which is preliminary data.</text>
</comment>
<comment type="function">
    <text evidence="1">May be involved in the biogenesis of curli organelles.</text>
</comment>
<reference evidence="5 6" key="1">
    <citation type="submission" date="2018-09" db="EMBL/GenBank/DDBJ databases">
        <title>Phylogeny of the Shewanellaceae, and recommendation for two new genera, Pseudoshewanella and Parashewanella.</title>
        <authorList>
            <person name="Wang G."/>
        </authorList>
    </citation>
    <scope>NUCLEOTIDE SEQUENCE [LARGE SCALE GENOMIC DNA]</scope>
    <source>
        <strain evidence="5 6">KCTC 22492</strain>
    </source>
</reference>
<dbReference type="InterPro" id="IPR018893">
    <property type="entry name" value="T8SS_CsgF"/>
</dbReference>
<evidence type="ECO:0000256" key="2">
    <source>
        <dbReference type="ARBA" id="ARBA00014031"/>
    </source>
</evidence>
<feature type="chain" id="PRO_5017217103" description="Curli production assembly/transport component CsgF" evidence="4">
    <location>
        <begin position="22"/>
        <end position="134"/>
    </location>
</feature>
<name>A0A3A6TWR3_9GAMM</name>
<dbReference type="EMBL" id="QYYH01000040">
    <property type="protein sequence ID" value="RJY17482.1"/>
    <property type="molecule type" value="Genomic_DNA"/>
</dbReference>
<dbReference type="Pfam" id="PF10614">
    <property type="entry name" value="CsgF"/>
    <property type="match status" value="1"/>
</dbReference>